<dbReference type="GO" id="GO:0008237">
    <property type="term" value="F:metallopeptidase activity"/>
    <property type="evidence" value="ECO:0007669"/>
    <property type="project" value="InterPro"/>
</dbReference>
<evidence type="ECO:0000313" key="2">
    <source>
        <dbReference type="EMBL" id="GAM44144.1"/>
    </source>
</evidence>
<dbReference type="AlphaFoldDB" id="A0A6V8HQ21"/>
<evidence type="ECO:0000256" key="1">
    <source>
        <dbReference type="SAM" id="SignalP"/>
    </source>
</evidence>
<evidence type="ECO:0000313" key="3">
    <source>
        <dbReference type="Proteomes" id="UP000053095"/>
    </source>
</evidence>
<reference evidence="3" key="1">
    <citation type="journal article" date="2015" name="Genome Announc.">
        <title>Draft genome sequence of Talaromyces cellulolyticus strain Y-94, a source of lignocellulosic biomass-degrading enzymes.</title>
        <authorList>
            <person name="Fujii T."/>
            <person name="Koike H."/>
            <person name="Sawayama S."/>
            <person name="Yano S."/>
            <person name="Inoue H."/>
        </authorList>
    </citation>
    <scope>NUCLEOTIDE SEQUENCE [LARGE SCALE GENOMIC DNA]</scope>
    <source>
        <strain evidence="3">Y-94</strain>
    </source>
</reference>
<accession>A0A6V8HQ21</accession>
<proteinExistence type="predicted"/>
<protein>
    <recommendedName>
        <fullName evidence="4">Ig-like domain-containing protein</fullName>
    </recommendedName>
</protein>
<feature type="chain" id="PRO_5027914112" description="Ig-like domain-containing protein" evidence="1">
    <location>
        <begin position="24"/>
        <end position="345"/>
    </location>
</feature>
<feature type="signal peptide" evidence="1">
    <location>
        <begin position="1"/>
        <end position="23"/>
    </location>
</feature>
<keyword evidence="3" id="KW-1185">Reference proteome</keyword>
<sequence>MRPTAFFHCLLIVPAITFGLVAGAPAGRSDHVLGKRTTTYECDTPSVAALDAAFSEMKLMLTSAIDRTSSLITFLNNPPGDATSTGQLLKSTFNTFEAIFGKLEFGAGNSANADAISRVQTILNLATVMRNELQVISSNDYLEIYCTDYWLVSSSPDGTISETNPYFYWDNRDTKTMPLGIDFTISNGICRDDQSTHYAWVQPEMSSSQTTLRKTTVLTLCPSGLSDWVSKYQAGATMTSYKTKLWTSSDGVTLNDFQGGTLDDGSCEVNGRTQSAYGWYCITQLAVSAPSNAVQNADSFSFYVTAMYLSNYDWSTGIPVLMLTDSTPWYEDGLADLMSRVTLYG</sequence>
<dbReference type="Gene3D" id="3.40.390.10">
    <property type="entry name" value="Collagenase (Catalytic Domain)"/>
    <property type="match status" value="1"/>
</dbReference>
<dbReference type="EMBL" id="DF933856">
    <property type="protein sequence ID" value="GAM44144.1"/>
    <property type="molecule type" value="Genomic_DNA"/>
</dbReference>
<dbReference type="InterPro" id="IPR024079">
    <property type="entry name" value="MetalloPept_cat_dom_sf"/>
</dbReference>
<evidence type="ECO:0008006" key="4">
    <source>
        <dbReference type="Google" id="ProtNLM"/>
    </source>
</evidence>
<comment type="caution">
    <text evidence="2">The sequence shown here is derived from an EMBL/GenBank/DDBJ whole genome shotgun (WGS) entry which is preliminary data.</text>
</comment>
<gene>
    <name evidence="2" type="ORF">TCE0_060f19537</name>
</gene>
<organism evidence="2 3">
    <name type="scientific">Talaromyces pinophilus</name>
    <name type="common">Penicillium pinophilum</name>
    <dbReference type="NCBI Taxonomy" id="128442"/>
    <lineage>
        <taxon>Eukaryota</taxon>
        <taxon>Fungi</taxon>
        <taxon>Dikarya</taxon>
        <taxon>Ascomycota</taxon>
        <taxon>Pezizomycotina</taxon>
        <taxon>Eurotiomycetes</taxon>
        <taxon>Eurotiomycetidae</taxon>
        <taxon>Eurotiales</taxon>
        <taxon>Trichocomaceae</taxon>
        <taxon>Talaromyces</taxon>
        <taxon>Talaromyces sect. Talaromyces</taxon>
    </lineage>
</organism>
<keyword evidence="1" id="KW-0732">Signal</keyword>
<dbReference type="Proteomes" id="UP000053095">
    <property type="component" value="Unassembled WGS sequence"/>
</dbReference>
<name>A0A6V8HQ21_TALPI</name>